<reference evidence="4" key="1">
    <citation type="submission" date="2018-05" db="EMBL/GenBank/DDBJ databases">
        <title>Complete Genome Sequences of Extremely Thermoacidophilic, Metal-Mobilizing Type-Strain Members of the Archaeal Family Sulfolobaceae: Acidianus brierleyi DSM-1651T, Acidianus sulfidivorans DSM-18786T, Metallosphaera hakonensis DSM-7519T, and Metallosphaera prunae DSM-10039T.</title>
        <authorList>
            <person name="Counts J.A."/>
            <person name="Kelly R.M."/>
        </authorList>
    </citation>
    <scope>NUCLEOTIDE SEQUENCE [LARGE SCALE GENOMIC DNA]</scope>
    <source>
        <strain evidence="4">HO1-1</strain>
    </source>
</reference>
<evidence type="ECO:0000256" key="2">
    <source>
        <dbReference type="SAM" id="Phobius"/>
    </source>
</evidence>
<keyword evidence="2" id="KW-1133">Transmembrane helix</keyword>
<dbReference type="Proteomes" id="UP000247586">
    <property type="component" value="Chromosome"/>
</dbReference>
<dbReference type="EMBL" id="CP029287">
    <property type="protein sequence ID" value="AWR98630.1"/>
    <property type="molecule type" value="Genomic_DNA"/>
</dbReference>
<gene>
    <name evidence="4" type="ORF">DFR87_01715</name>
</gene>
<accession>A0A2U9IRH9</accession>
<evidence type="ECO:0000259" key="3">
    <source>
        <dbReference type="Pfam" id="PF12773"/>
    </source>
</evidence>
<evidence type="ECO:0000313" key="4">
    <source>
        <dbReference type="EMBL" id="AWR98630.1"/>
    </source>
</evidence>
<evidence type="ECO:0000313" key="5">
    <source>
        <dbReference type="Proteomes" id="UP000247586"/>
    </source>
</evidence>
<feature type="transmembrane region" description="Helical" evidence="2">
    <location>
        <begin position="96"/>
        <end position="123"/>
    </location>
</feature>
<keyword evidence="5" id="KW-1185">Reference proteome</keyword>
<feature type="compositionally biased region" description="Pro residues" evidence="1">
    <location>
        <begin position="140"/>
        <end position="160"/>
    </location>
</feature>
<feature type="domain" description="DZANK-type" evidence="3">
    <location>
        <begin position="6"/>
        <end position="51"/>
    </location>
</feature>
<evidence type="ECO:0000256" key="1">
    <source>
        <dbReference type="SAM" id="MobiDB-lite"/>
    </source>
</evidence>
<keyword evidence="2" id="KW-0812">Transmembrane</keyword>
<keyword evidence="2" id="KW-0472">Membrane</keyword>
<dbReference type="Pfam" id="PF12773">
    <property type="entry name" value="DZR"/>
    <property type="match status" value="1"/>
</dbReference>
<dbReference type="InterPro" id="IPR025874">
    <property type="entry name" value="DZR"/>
</dbReference>
<protein>
    <recommendedName>
        <fullName evidence="3">DZANK-type domain-containing protein</fullName>
    </recommendedName>
</protein>
<feature type="compositionally biased region" description="Pro residues" evidence="1">
    <location>
        <begin position="61"/>
        <end position="78"/>
    </location>
</feature>
<dbReference type="OrthoDB" id="76153at2157"/>
<proteinExistence type="predicted"/>
<dbReference type="AlphaFoldDB" id="A0A2U9IRH9"/>
<feature type="region of interest" description="Disordered" evidence="1">
    <location>
        <begin position="61"/>
        <end position="85"/>
    </location>
</feature>
<organism evidence="4 5">
    <name type="scientific">Metallosphaera hakonensis JCM 8857 = DSM 7519</name>
    <dbReference type="NCBI Taxonomy" id="1293036"/>
    <lineage>
        <taxon>Archaea</taxon>
        <taxon>Thermoproteota</taxon>
        <taxon>Thermoprotei</taxon>
        <taxon>Sulfolobales</taxon>
        <taxon>Sulfolobaceae</taxon>
        <taxon>Metallosphaera</taxon>
    </lineage>
</organism>
<dbReference type="KEGG" id="mhk:DFR87_01715"/>
<name>A0A2U9IRH9_9CREN</name>
<feature type="region of interest" description="Disordered" evidence="1">
    <location>
        <begin position="135"/>
        <end position="170"/>
    </location>
</feature>
<sequence>MKLKICPKCGYSVPDYLGVCPNCGTSLQDMKACPKCGFLNQQQMKFCTNCGANLDLSPPPPPPSFSIPQYPPSGPQYPPSGINKTRSTKPRLFPKALVILLVIGILVVVVGAGVAMVLIPYYLFHHTTSNPSSVINPPTIVNPPPSPISTPPPSSNPPPSSSQGTGSSENPPSGLIHYPYINTPYIYLFANNSNLIVVSDKGFSPQGVIFPVEISGDTLVISMVAYVYNGSSLYNFTRPVAYNPGVDILTGNLSGLITVNQVSPSALVTMWGQGGGANARLFFNGTGNYDAMPWVSGGGNFTYIFVNHWGYLYLSEAVVNGQVYKVDINTWVPWSEVDGIAIVPDNGILIVKSFSVNGNTYVS</sequence>